<dbReference type="InterPro" id="IPR005149">
    <property type="entry name" value="Tscrpt_reg_PadR_N"/>
</dbReference>
<reference evidence="3 4" key="1">
    <citation type="submission" date="2023-11" db="EMBL/GenBank/DDBJ databases">
        <title>Draft genome sequence of a psychrophilic Clostridium strain from permafrost water brine.</title>
        <authorList>
            <person name="Shcherbakova V.A."/>
            <person name="Trubitsyn V.E."/>
            <person name="Zakharyuk A.G."/>
        </authorList>
    </citation>
    <scope>NUCLEOTIDE SEQUENCE [LARGE SCALE GENOMIC DNA]</scope>
    <source>
        <strain evidence="3 4">14F</strain>
    </source>
</reference>
<dbReference type="RefSeq" id="WP_216250522.1">
    <property type="nucleotide sequence ID" value="NZ_JAZHFS010000007.1"/>
</dbReference>
<name>A0ABU7UNF0_9CLOT</name>
<accession>A0ABU7UNF0</accession>
<organism evidence="3 4">
    <name type="scientific">Clostridium frigoriphilum</name>
    <dbReference type="NCBI Taxonomy" id="443253"/>
    <lineage>
        <taxon>Bacteria</taxon>
        <taxon>Bacillati</taxon>
        <taxon>Bacillota</taxon>
        <taxon>Clostridia</taxon>
        <taxon>Eubacteriales</taxon>
        <taxon>Clostridiaceae</taxon>
        <taxon>Clostridium</taxon>
    </lineage>
</organism>
<evidence type="ECO:0000259" key="1">
    <source>
        <dbReference type="Pfam" id="PF03551"/>
    </source>
</evidence>
<feature type="domain" description="Transcription regulator PadR C-terminal" evidence="2">
    <location>
        <begin position="95"/>
        <end position="178"/>
    </location>
</feature>
<dbReference type="PANTHER" id="PTHR43252:SF6">
    <property type="entry name" value="NEGATIVE TRANSCRIPTION REGULATOR PADR"/>
    <property type="match status" value="1"/>
</dbReference>
<dbReference type="Pfam" id="PF03551">
    <property type="entry name" value="PadR"/>
    <property type="match status" value="1"/>
</dbReference>
<feature type="domain" description="Transcription regulator PadR N-terminal" evidence="1">
    <location>
        <begin position="8"/>
        <end position="81"/>
    </location>
</feature>
<keyword evidence="4" id="KW-1185">Reference proteome</keyword>
<dbReference type="PANTHER" id="PTHR43252">
    <property type="entry name" value="TRANSCRIPTIONAL REGULATOR YQJI"/>
    <property type="match status" value="1"/>
</dbReference>
<evidence type="ECO:0000313" key="4">
    <source>
        <dbReference type="Proteomes" id="UP001498469"/>
    </source>
</evidence>
<dbReference type="Pfam" id="PF10400">
    <property type="entry name" value="Vir_act_alpha_C"/>
    <property type="match status" value="1"/>
</dbReference>
<dbReference type="EMBL" id="JAZHFS010000007">
    <property type="protein sequence ID" value="MEF2112476.1"/>
    <property type="molecule type" value="Genomic_DNA"/>
</dbReference>
<sequence>MRTLKYAILGLINRKPLTGYDITKEFNSGLVEFWYANHSQIYPELRKLTDECLISYEIIIQGEKLEKKLYTITQEGKVCLQKWLVKDEPLEHTPKDVFRLKAYFCDEISNEDLVKQFQSALIKHSERLEYLENTMKELLKINDISKVSSPRFGEYIVLNGAIMREKDYIDWIEDSIKKILI</sequence>
<proteinExistence type="predicted"/>
<comment type="caution">
    <text evidence="3">The sequence shown here is derived from an EMBL/GenBank/DDBJ whole genome shotgun (WGS) entry which is preliminary data.</text>
</comment>
<gene>
    <name evidence="3" type="ORF">SJI18_09160</name>
</gene>
<protein>
    <submittedName>
        <fullName evidence="3">PadR family transcriptional regulator</fullName>
    </submittedName>
</protein>
<evidence type="ECO:0000259" key="2">
    <source>
        <dbReference type="Pfam" id="PF10400"/>
    </source>
</evidence>
<evidence type="ECO:0000313" key="3">
    <source>
        <dbReference type="EMBL" id="MEF2112476.1"/>
    </source>
</evidence>
<dbReference type="InterPro" id="IPR018309">
    <property type="entry name" value="Tscrpt_reg_PadR_C"/>
</dbReference>
<dbReference type="Proteomes" id="UP001498469">
    <property type="component" value="Unassembled WGS sequence"/>
</dbReference>